<evidence type="ECO:0000256" key="4">
    <source>
        <dbReference type="ARBA" id="ARBA00023136"/>
    </source>
</evidence>
<evidence type="ECO:0000256" key="2">
    <source>
        <dbReference type="ARBA" id="ARBA00005722"/>
    </source>
</evidence>
<dbReference type="InterPro" id="IPR010583">
    <property type="entry name" value="MipA"/>
</dbReference>
<feature type="chain" id="PRO_5015399439" evidence="6">
    <location>
        <begin position="31"/>
        <end position="261"/>
    </location>
</feature>
<dbReference type="PANTHER" id="PTHR38776:SF1">
    <property type="entry name" value="MLTA-INTERACTING PROTEIN-RELATED"/>
    <property type="match status" value="1"/>
</dbReference>
<evidence type="ECO:0000256" key="3">
    <source>
        <dbReference type="ARBA" id="ARBA00022729"/>
    </source>
</evidence>
<comment type="subcellular location">
    <subcellularLocation>
        <location evidence="1">Cell outer membrane</location>
    </subcellularLocation>
</comment>
<comment type="caution">
    <text evidence="7">The sequence shown here is derived from an EMBL/GenBank/DDBJ whole genome shotgun (WGS) entry which is preliminary data.</text>
</comment>
<dbReference type="OrthoDB" id="8741240at2"/>
<keyword evidence="8" id="KW-1185">Reference proteome</keyword>
<dbReference type="Pfam" id="PF06629">
    <property type="entry name" value="MipA"/>
    <property type="match status" value="1"/>
</dbReference>
<dbReference type="Proteomes" id="UP000239866">
    <property type="component" value="Unassembled WGS sequence"/>
</dbReference>
<protein>
    <submittedName>
        <fullName evidence="7">MipA/OmpV family protein</fullName>
    </submittedName>
</protein>
<name>A0A2T1K4C6_9GAMM</name>
<sequence>MHEVRNPTLFSFTAPVLVAAMALAPLGAQAADSDDLSVGLGIGGGLTPEYRGADSYEGKAIPWVEARKGRVAIDPVQGLRVDMLTGQNWSVAAAVSYARGRDNTAALAEFEDVDGSVMAGALFSWKPGSWQLTGDIGAPVSGDLEGVRVRGYLRYRGALSQQWVYAFGPSFTWGNKDWNEMLFNVSAKDATRSGLSQYQTDGSYFAGSMNARLTYLLTPKLSVSAVTRYTRLTGDAADSPIVADVGDANQWLGSMAVNYRF</sequence>
<comment type="similarity">
    <text evidence="2">Belongs to the MipA/OmpV family.</text>
</comment>
<evidence type="ECO:0000313" key="7">
    <source>
        <dbReference type="EMBL" id="PSF05024.1"/>
    </source>
</evidence>
<reference evidence="7 8" key="1">
    <citation type="submission" date="2018-03" db="EMBL/GenBank/DDBJ databases">
        <title>Marinobacter brunus sp. nov., a marine bacterium of Gamma-proteobacteria isolated from the surface seawater of the South China Sea.</title>
        <authorList>
            <person name="Cheng H."/>
            <person name="Wu Y.-H."/>
            <person name="Xamxidin M."/>
            <person name="Xu X.-W."/>
        </authorList>
    </citation>
    <scope>NUCLEOTIDE SEQUENCE [LARGE SCALE GENOMIC DNA]</scope>
    <source>
        <strain evidence="7 8">NH169-3</strain>
    </source>
</reference>
<evidence type="ECO:0000313" key="8">
    <source>
        <dbReference type="Proteomes" id="UP000239866"/>
    </source>
</evidence>
<organism evidence="7 8">
    <name type="scientific">Marinobacter fuscus</name>
    <dbReference type="NCBI Taxonomy" id="2109942"/>
    <lineage>
        <taxon>Bacteria</taxon>
        <taxon>Pseudomonadati</taxon>
        <taxon>Pseudomonadota</taxon>
        <taxon>Gammaproteobacteria</taxon>
        <taxon>Pseudomonadales</taxon>
        <taxon>Marinobacteraceae</taxon>
        <taxon>Marinobacter</taxon>
    </lineage>
</organism>
<accession>A0A2T1K4C6</accession>
<dbReference type="AlphaFoldDB" id="A0A2T1K4C6"/>
<evidence type="ECO:0000256" key="6">
    <source>
        <dbReference type="SAM" id="SignalP"/>
    </source>
</evidence>
<feature type="signal peptide" evidence="6">
    <location>
        <begin position="1"/>
        <end position="30"/>
    </location>
</feature>
<dbReference type="GO" id="GO:0009279">
    <property type="term" value="C:cell outer membrane"/>
    <property type="evidence" value="ECO:0007669"/>
    <property type="project" value="UniProtKB-SubCell"/>
</dbReference>
<dbReference type="EMBL" id="PXNP01000105">
    <property type="protein sequence ID" value="PSF05024.1"/>
    <property type="molecule type" value="Genomic_DNA"/>
</dbReference>
<keyword evidence="3 6" id="KW-0732">Signal</keyword>
<evidence type="ECO:0000256" key="5">
    <source>
        <dbReference type="ARBA" id="ARBA00023237"/>
    </source>
</evidence>
<dbReference type="RefSeq" id="WP_106764933.1">
    <property type="nucleotide sequence ID" value="NZ_PXNP01000105.1"/>
</dbReference>
<evidence type="ECO:0000256" key="1">
    <source>
        <dbReference type="ARBA" id="ARBA00004442"/>
    </source>
</evidence>
<keyword evidence="4" id="KW-0472">Membrane</keyword>
<proteinExistence type="inferred from homology"/>
<keyword evidence="5" id="KW-0998">Cell outer membrane</keyword>
<dbReference type="PANTHER" id="PTHR38776">
    <property type="entry name" value="MLTA-INTERACTING PROTEIN-RELATED"/>
    <property type="match status" value="1"/>
</dbReference>
<gene>
    <name evidence="7" type="ORF">C7H09_16885</name>
</gene>